<comment type="caution">
    <text evidence="3">The sequence shown here is derived from an EMBL/GenBank/DDBJ whole genome shotgun (WGS) entry which is preliminary data.</text>
</comment>
<gene>
    <name evidence="3" type="ORF">AVEN_260407_1</name>
</gene>
<dbReference type="Gene3D" id="3.10.10.10">
    <property type="entry name" value="HIV Type 1 Reverse Transcriptase, subunit A, domain 1"/>
    <property type="match status" value="1"/>
</dbReference>
<organism evidence="3 4">
    <name type="scientific">Araneus ventricosus</name>
    <name type="common">Orbweaver spider</name>
    <name type="synonym">Epeira ventricosa</name>
    <dbReference type="NCBI Taxonomy" id="182803"/>
    <lineage>
        <taxon>Eukaryota</taxon>
        <taxon>Metazoa</taxon>
        <taxon>Ecdysozoa</taxon>
        <taxon>Arthropoda</taxon>
        <taxon>Chelicerata</taxon>
        <taxon>Arachnida</taxon>
        <taxon>Araneae</taxon>
        <taxon>Araneomorphae</taxon>
        <taxon>Entelegynae</taxon>
        <taxon>Araneoidea</taxon>
        <taxon>Araneidae</taxon>
        <taxon>Araneus</taxon>
    </lineage>
</organism>
<accession>A0A4Y2KKS9</accession>
<dbReference type="PANTHER" id="PTHR24559:SF454">
    <property type="entry name" value="RIBONUCLEASE H"/>
    <property type="match status" value="1"/>
</dbReference>
<name>A0A4Y2KKS9_ARAVE</name>
<dbReference type="OrthoDB" id="6433187at2759"/>
<evidence type="ECO:0000313" key="4">
    <source>
        <dbReference type="Proteomes" id="UP000499080"/>
    </source>
</evidence>
<feature type="region of interest" description="Disordered" evidence="1">
    <location>
        <begin position="107"/>
        <end position="132"/>
    </location>
</feature>
<evidence type="ECO:0000256" key="1">
    <source>
        <dbReference type="SAM" id="MobiDB-lite"/>
    </source>
</evidence>
<dbReference type="PANTHER" id="PTHR24559">
    <property type="entry name" value="TRANSPOSON TY3-I GAG-POL POLYPROTEIN"/>
    <property type="match status" value="1"/>
</dbReference>
<dbReference type="CDD" id="cd01647">
    <property type="entry name" value="RT_LTR"/>
    <property type="match status" value="1"/>
</dbReference>
<keyword evidence="4" id="KW-1185">Reference proteome</keyword>
<evidence type="ECO:0000313" key="3">
    <source>
        <dbReference type="EMBL" id="GBN02346.1"/>
    </source>
</evidence>
<feature type="domain" description="Reverse transcriptase" evidence="2">
    <location>
        <begin position="11"/>
        <end position="87"/>
    </location>
</feature>
<dbReference type="InterPro" id="IPR043128">
    <property type="entry name" value="Rev_trsase/Diguanyl_cyclase"/>
</dbReference>
<reference evidence="3 4" key="1">
    <citation type="journal article" date="2019" name="Sci. Rep.">
        <title>Orb-weaving spider Araneus ventricosus genome elucidates the spidroin gene catalogue.</title>
        <authorList>
            <person name="Kono N."/>
            <person name="Nakamura H."/>
            <person name="Ohtoshi R."/>
            <person name="Moran D.A.P."/>
            <person name="Shinohara A."/>
            <person name="Yoshida Y."/>
            <person name="Fujiwara M."/>
            <person name="Mori M."/>
            <person name="Tomita M."/>
            <person name="Arakawa K."/>
        </authorList>
    </citation>
    <scope>NUCLEOTIDE SEQUENCE [LARGE SCALE GENOMIC DNA]</scope>
</reference>
<proteinExistence type="predicted"/>
<dbReference type="AlphaFoldDB" id="A0A4Y2KKS9"/>
<dbReference type="EMBL" id="BGPR01004696">
    <property type="protein sequence ID" value="GBN02346.1"/>
    <property type="molecule type" value="Genomic_DNA"/>
</dbReference>
<feature type="compositionally biased region" description="Basic and acidic residues" evidence="1">
    <location>
        <begin position="116"/>
        <end position="132"/>
    </location>
</feature>
<evidence type="ECO:0000259" key="2">
    <source>
        <dbReference type="Pfam" id="PF00078"/>
    </source>
</evidence>
<dbReference type="Proteomes" id="UP000499080">
    <property type="component" value="Unassembled WGS sequence"/>
</dbReference>
<dbReference type="SUPFAM" id="SSF56672">
    <property type="entry name" value="DNA/RNA polymerases"/>
    <property type="match status" value="1"/>
</dbReference>
<protein>
    <recommendedName>
        <fullName evidence="2">Reverse transcriptase domain-containing protein</fullName>
    </recommendedName>
</protein>
<dbReference type="Pfam" id="PF00078">
    <property type="entry name" value="RVT_1"/>
    <property type="match status" value="1"/>
</dbReference>
<dbReference type="Gene3D" id="3.30.70.270">
    <property type="match status" value="1"/>
</dbReference>
<dbReference type="GO" id="GO:0071897">
    <property type="term" value="P:DNA biosynthetic process"/>
    <property type="evidence" value="ECO:0007669"/>
    <property type="project" value="UniProtKB-ARBA"/>
</dbReference>
<dbReference type="InterPro" id="IPR000477">
    <property type="entry name" value="RT_dom"/>
</dbReference>
<dbReference type="InterPro" id="IPR053134">
    <property type="entry name" value="RNA-dir_DNA_polymerase"/>
</dbReference>
<dbReference type="InterPro" id="IPR043502">
    <property type="entry name" value="DNA/RNA_pol_sf"/>
</dbReference>
<sequence>MILVEAVGREPRPGIDYRLLNSSIRNQYFPLPNIEERVERVSSAKFITVIDLAKGYWQIPLSKRAQRYATFVTNFGTYVPLRMPFGNLEGELLVNREYDYPVELKEGGAPPLEVVDENRTWDGEREEGGEPN</sequence>